<dbReference type="Pfam" id="PF26138">
    <property type="entry name" value="DUF8040"/>
    <property type="match status" value="1"/>
</dbReference>
<dbReference type="InterPro" id="IPR045249">
    <property type="entry name" value="HARBI1-like"/>
</dbReference>
<dbReference type="GO" id="GO:0006260">
    <property type="term" value="P:DNA replication"/>
    <property type="evidence" value="ECO:0007669"/>
    <property type="project" value="UniProtKB-KW"/>
</dbReference>
<dbReference type="InterPro" id="IPR027806">
    <property type="entry name" value="HARBI1_dom"/>
</dbReference>
<dbReference type="GO" id="GO:0003677">
    <property type="term" value="F:DNA binding"/>
    <property type="evidence" value="ECO:0007669"/>
    <property type="project" value="UniProtKB-KW"/>
</dbReference>
<keyword evidence="5" id="KW-0548">Nucleotidyltransferase</keyword>
<dbReference type="GO" id="GO:0016787">
    <property type="term" value="F:hydrolase activity"/>
    <property type="evidence" value="ECO:0007669"/>
    <property type="project" value="UniProtKB-KW"/>
</dbReference>
<evidence type="ECO:0000256" key="12">
    <source>
        <dbReference type="ARBA" id="ARBA00023124"/>
    </source>
</evidence>
<evidence type="ECO:0000256" key="8">
    <source>
        <dbReference type="ARBA" id="ARBA00022723"/>
    </source>
</evidence>
<evidence type="ECO:0000256" key="14">
    <source>
        <dbReference type="ARBA" id="ARBA00023242"/>
    </source>
</evidence>
<evidence type="ECO:0000256" key="9">
    <source>
        <dbReference type="ARBA" id="ARBA00022741"/>
    </source>
</evidence>
<dbReference type="Gene3D" id="3.40.1310.20">
    <property type="match status" value="1"/>
</dbReference>
<comment type="cofactor">
    <cofactor evidence="1">
        <name>a divalent metal cation</name>
        <dbReference type="ChEBI" id="CHEBI:60240"/>
    </cofactor>
</comment>
<dbReference type="Pfam" id="PF13359">
    <property type="entry name" value="DDE_Tnp_4"/>
    <property type="match status" value="1"/>
</dbReference>
<reference evidence="19" key="1">
    <citation type="submission" date="2025-08" db="UniProtKB">
        <authorList>
            <consortium name="RefSeq"/>
        </authorList>
    </citation>
    <scope>IDENTIFICATION</scope>
</reference>
<accession>A0AB40AFR2</accession>
<keyword evidence="10" id="KW-0255">Endonuclease</keyword>
<dbReference type="Pfam" id="PF00799">
    <property type="entry name" value="Gemini_AL1"/>
    <property type="match status" value="1"/>
</dbReference>
<evidence type="ECO:0000256" key="6">
    <source>
        <dbReference type="ARBA" id="ARBA00022705"/>
    </source>
</evidence>
<dbReference type="GO" id="GO:0005198">
    <property type="term" value="F:structural molecule activity"/>
    <property type="evidence" value="ECO:0007669"/>
    <property type="project" value="InterPro"/>
</dbReference>
<evidence type="ECO:0000313" key="18">
    <source>
        <dbReference type="Proteomes" id="UP001515500"/>
    </source>
</evidence>
<dbReference type="InterPro" id="IPR001301">
    <property type="entry name" value="Gemini_AL1_CLV"/>
</dbReference>
<comment type="similarity">
    <text evidence="3">Belongs to the HARBI1 family.</text>
</comment>
<keyword evidence="8" id="KW-0479">Metal-binding</keyword>
<evidence type="ECO:0000256" key="10">
    <source>
        <dbReference type="ARBA" id="ARBA00022759"/>
    </source>
</evidence>
<comment type="subcellular location">
    <subcellularLocation>
        <location evidence="2">Nucleus</location>
    </subcellularLocation>
</comment>
<keyword evidence="9" id="KW-0547">Nucleotide-binding</keyword>
<name>A0AB40AFR2_DIOCR</name>
<evidence type="ECO:0000256" key="1">
    <source>
        <dbReference type="ARBA" id="ARBA00001968"/>
    </source>
</evidence>
<keyword evidence="11" id="KW-0378">Hydrolase</keyword>
<feature type="domain" description="DUF8040" evidence="17">
    <location>
        <begin position="1"/>
        <end position="70"/>
    </location>
</feature>
<dbReference type="GO" id="GO:0016779">
    <property type="term" value="F:nucleotidyltransferase activity"/>
    <property type="evidence" value="ECO:0007669"/>
    <property type="project" value="UniProtKB-KW"/>
</dbReference>
<evidence type="ECO:0000256" key="4">
    <source>
        <dbReference type="ARBA" id="ARBA00022679"/>
    </source>
</evidence>
<dbReference type="PRINTS" id="PR00228">
    <property type="entry name" value="GEMCOATCLVL1"/>
</dbReference>
<sequence length="354" mass="40858">MSSSAFLSLCDMLVRDGGLRATLHVSVEEQVAKTLYVLGHNVTHRELSFFFRHSRETTFRHFHNVLQVIIELEDKFITQPDGAQIPSEIFSSNRFYPYFKIVLVLLMEHIFGIKVSSAEAPKYRVRKDYPTQNVLVACTFDLKFTYVLPGWEGTTSDSRIIKNALSRPYPLRIPEGKYYLVDAGFMLRSGLITPYKGEQYHLKEYSRNPPTNPRDRDNWTTCRDRGDYGGYYIITMLEGRARVTNPRLFDLHSSSSSVVYHPNIQSVKSSSDVKEYIEKGGDYVDWGQFQVDGRSSRDGRHNLSTVYADALNSGSMEAALQIIWENNPRAFTLQYHNLKPNYERIFQKPLDLYT</sequence>
<dbReference type="InterPro" id="IPR058353">
    <property type="entry name" value="DUF8040"/>
</dbReference>
<dbReference type="PANTHER" id="PTHR22930">
    <property type="match status" value="1"/>
</dbReference>
<evidence type="ECO:0000256" key="13">
    <source>
        <dbReference type="ARBA" id="ARBA00023125"/>
    </source>
</evidence>
<evidence type="ECO:0000256" key="7">
    <source>
        <dbReference type="ARBA" id="ARBA00022722"/>
    </source>
</evidence>
<keyword evidence="13" id="KW-0238">DNA-binding</keyword>
<keyword evidence="18" id="KW-1185">Reference proteome</keyword>
<dbReference type="SUPFAM" id="SSF55464">
    <property type="entry name" value="Origin of replication-binding domain, RBD-like"/>
    <property type="match status" value="1"/>
</dbReference>
<dbReference type="Proteomes" id="UP001515500">
    <property type="component" value="Chromosome 19"/>
</dbReference>
<dbReference type="GO" id="GO:0005634">
    <property type="term" value="C:nucleus"/>
    <property type="evidence" value="ECO:0007669"/>
    <property type="project" value="UniProtKB-SubCell"/>
</dbReference>
<evidence type="ECO:0000259" key="16">
    <source>
        <dbReference type="Pfam" id="PF13359"/>
    </source>
</evidence>
<dbReference type="GO" id="GO:0046872">
    <property type="term" value="F:metal ion binding"/>
    <property type="evidence" value="ECO:0007669"/>
    <property type="project" value="UniProtKB-KW"/>
</dbReference>
<dbReference type="GeneID" id="120249311"/>
<dbReference type="RefSeq" id="XP_039113747.1">
    <property type="nucleotide sequence ID" value="XM_039257813.1"/>
</dbReference>
<proteinExistence type="inferred from homology"/>
<gene>
    <name evidence="19" type="primary">LOC120249311</name>
</gene>
<protein>
    <submittedName>
        <fullName evidence="19">Uncharacterized protein LOC120249311</fullName>
    </submittedName>
</protein>
<evidence type="ECO:0000256" key="3">
    <source>
        <dbReference type="ARBA" id="ARBA00006958"/>
    </source>
</evidence>
<keyword evidence="14" id="KW-0539">Nucleus</keyword>
<dbReference type="GO" id="GO:0004519">
    <property type="term" value="F:endonuclease activity"/>
    <property type="evidence" value="ECO:0007669"/>
    <property type="project" value="UniProtKB-KW"/>
</dbReference>
<dbReference type="InterPro" id="IPR049912">
    <property type="entry name" value="CRESS_DNA_REP"/>
</dbReference>
<keyword evidence="4" id="KW-0808">Transferase</keyword>
<evidence type="ECO:0000256" key="11">
    <source>
        <dbReference type="ARBA" id="ARBA00022801"/>
    </source>
</evidence>
<dbReference type="AlphaFoldDB" id="A0AB40AFR2"/>
<evidence type="ECO:0000313" key="19">
    <source>
        <dbReference type="RefSeq" id="XP_039113747.1"/>
    </source>
</evidence>
<dbReference type="GO" id="GO:0000166">
    <property type="term" value="F:nucleotide binding"/>
    <property type="evidence" value="ECO:0007669"/>
    <property type="project" value="UniProtKB-KW"/>
</dbReference>
<keyword evidence="6" id="KW-0235">DNA replication</keyword>
<feature type="domain" description="DDE Tnp4" evidence="16">
    <location>
        <begin position="117"/>
        <end position="206"/>
    </location>
</feature>
<feature type="domain" description="CRESS-DNA virus Rep endonuclease" evidence="15">
    <location>
        <begin position="233"/>
        <end position="292"/>
    </location>
</feature>
<keyword evidence="7" id="KW-0540">Nuclease</keyword>
<keyword evidence="12" id="KW-0190">Covalent protein-DNA linkage</keyword>
<evidence type="ECO:0000256" key="5">
    <source>
        <dbReference type="ARBA" id="ARBA00022695"/>
    </source>
</evidence>
<organism evidence="18 19">
    <name type="scientific">Dioscorea cayennensis subsp. rotundata</name>
    <name type="common">White Guinea yam</name>
    <name type="synonym">Dioscorea rotundata</name>
    <dbReference type="NCBI Taxonomy" id="55577"/>
    <lineage>
        <taxon>Eukaryota</taxon>
        <taxon>Viridiplantae</taxon>
        <taxon>Streptophyta</taxon>
        <taxon>Embryophyta</taxon>
        <taxon>Tracheophyta</taxon>
        <taxon>Spermatophyta</taxon>
        <taxon>Magnoliopsida</taxon>
        <taxon>Liliopsida</taxon>
        <taxon>Dioscoreales</taxon>
        <taxon>Dioscoreaceae</taxon>
        <taxon>Dioscorea</taxon>
    </lineage>
</organism>
<evidence type="ECO:0000259" key="15">
    <source>
        <dbReference type="Pfam" id="PF00799"/>
    </source>
</evidence>
<evidence type="ECO:0000256" key="2">
    <source>
        <dbReference type="ARBA" id="ARBA00004123"/>
    </source>
</evidence>
<evidence type="ECO:0000259" key="17">
    <source>
        <dbReference type="Pfam" id="PF26138"/>
    </source>
</evidence>
<dbReference type="PANTHER" id="PTHR22930:SF268">
    <property type="entry name" value="NUCLEASE HARBI1"/>
    <property type="match status" value="1"/>
</dbReference>